<gene>
    <name evidence="1" type="ORF">SteCoe_10471</name>
</gene>
<dbReference type="AlphaFoldDB" id="A0A1R2CFD1"/>
<name>A0A1R2CFD1_9CILI</name>
<reference evidence="1 2" key="1">
    <citation type="submission" date="2016-11" db="EMBL/GenBank/DDBJ databases">
        <title>The macronuclear genome of Stentor coeruleus: a giant cell with tiny introns.</title>
        <authorList>
            <person name="Slabodnick M."/>
            <person name="Ruby J.G."/>
            <person name="Reiff S.B."/>
            <person name="Swart E.C."/>
            <person name="Gosai S."/>
            <person name="Prabakaran S."/>
            <person name="Witkowska E."/>
            <person name="Larue G.E."/>
            <person name="Fisher S."/>
            <person name="Freeman R.M."/>
            <person name="Gunawardena J."/>
            <person name="Chu W."/>
            <person name="Stover N.A."/>
            <person name="Gregory B.D."/>
            <person name="Nowacki M."/>
            <person name="Derisi J."/>
            <person name="Roy S.W."/>
            <person name="Marshall W.F."/>
            <person name="Sood P."/>
        </authorList>
    </citation>
    <scope>NUCLEOTIDE SEQUENCE [LARGE SCALE GENOMIC DNA]</scope>
    <source>
        <strain evidence="1">WM001</strain>
    </source>
</reference>
<accession>A0A1R2CFD1</accession>
<dbReference type="EMBL" id="MPUH01000169">
    <property type="protein sequence ID" value="OMJ87728.1"/>
    <property type="molecule type" value="Genomic_DNA"/>
</dbReference>
<evidence type="ECO:0000313" key="1">
    <source>
        <dbReference type="EMBL" id="OMJ87728.1"/>
    </source>
</evidence>
<dbReference type="Proteomes" id="UP000187209">
    <property type="component" value="Unassembled WGS sequence"/>
</dbReference>
<keyword evidence="2" id="KW-1185">Reference proteome</keyword>
<protein>
    <submittedName>
        <fullName evidence="1">Uncharacterized protein</fullName>
    </submittedName>
</protein>
<organism evidence="1 2">
    <name type="scientific">Stentor coeruleus</name>
    <dbReference type="NCBI Taxonomy" id="5963"/>
    <lineage>
        <taxon>Eukaryota</taxon>
        <taxon>Sar</taxon>
        <taxon>Alveolata</taxon>
        <taxon>Ciliophora</taxon>
        <taxon>Postciliodesmatophora</taxon>
        <taxon>Heterotrichea</taxon>
        <taxon>Heterotrichida</taxon>
        <taxon>Stentoridae</taxon>
        <taxon>Stentor</taxon>
    </lineage>
</organism>
<proteinExistence type="predicted"/>
<evidence type="ECO:0000313" key="2">
    <source>
        <dbReference type="Proteomes" id="UP000187209"/>
    </source>
</evidence>
<sequence>MDEEMLSDIDNISIKLNQCYIETVGQLKSAEIMTDHMKSLRFSLIPQKSASEKKISTITRRRSDDAKVSPVVTPFKLRHSSSKSSVASPVLTEIKTEVKGLKQIIALLINKINTQEYTIKTQSCKIKSLLGVSSKQTSRVRSSEKGVNNNKSMTHTRVLSGIYTTRNRMV</sequence>
<comment type="caution">
    <text evidence="1">The sequence shown here is derived from an EMBL/GenBank/DDBJ whole genome shotgun (WGS) entry which is preliminary data.</text>
</comment>